<dbReference type="InterPro" id="IPR036964">
    <property type="entry name" value="RASGEF_cat_dom_sf"/>
</dbReference>
<keyword evidence="10" id="KW-1185">Reference proteome</keyword>
<dbReference type="Gene3D" id="1.20.870.10">
    <property type="entry name" value="Son of sevenless (SoS) protein Chain: S domain 1"/>
    <property type="match status" value="1"/>
</dbReference>
<accession>A0AAD5Y5C5</accession>
<evidence type="ECO:0000313" key="10">
    <source>
        <dbReference type="Proteomes" id="UP001210925"/>
    </source>
</evidence>
<dbReference type="InterPro" id="IPR023578">
    <property type="entry name" value="Ras_GEF_dom_sf"/>
</dbReference>
<dbReference type="PANTHER" id="PTHR23113:SF368">
    <property type="entry name" value="CELL DIVISION CONTROL PROTEIN 25"/>
    <property type="match status" value="1"/>
</dbReference>
<evidence type="ECO:0000259" key="7">
    <source>
        <dbReference type="PROSITE" id="PS50009"/>
    </source>
</evidence>
<evidence type="ECO:0008006" key="11">
    <source>
        <dbReference type="Google" id="ProtNLM"/>
    </source>
</evidence>
<dbReference type="GO" id="GO:0007265">
    <property type="term" value="P:Ras protein signal transduction"/>
    <property type="evidence" value="ECO:0007669"/>
    <property type="project" value="TreeGrafter"/>
</dbReference>
<dbReference type="InterPro" id="IPR001452">
    <property type="entry name" value="SH3_domain"/>
</dbReference>
<reference evidence="9" key="1">
    <citation type="submission" date="2020-05" db="EMBL/GenBank/DDBJ databases">
        <title>Phylogenomic resolution of chytrid fungi.</title>
        <authorList>
            <person name="Stajich J.E."/>
            <person name="Amses K."/>
            <person name="Simmons R."/>
            <person name="Seto K."/>
            <person name="Myers J."/>
            <person name="Bonds A."/>
            <person name="Quandt C.A."/>
            <person name="Barry K."/>
            <person name="Liu P."/>
            <person name="Grigoriev I."/>
            <person name="Longcore J.E."/>
            <person name="James T.Y."/>
        </authorList>
    </citation>
    <scope>NUCLEOTIDE SEQUENCE</scope>
    <source>
        <strain evidence="9">PLAUS21</strain>
    </source>
</reference>
<feature type="domain" description="SH3" evidence="6">
    <location>
        <begin position="1"/>
        <end position="60"/>
    </location>
</feature>
<dbReference type="SUPFAM" id="SSF48366">
    <property type="entry name" value="Ras GEF"/>
    <property type="match status" value="1"/>
</dbReference>
<feature type="compositionally biased region" description="Polar residues" evidence="5">
    <location>
        <begin position="421"/>
        <end position="431"/>
    </location>
</feature>
<dbReference type="SUPFAM" id="SSF50044">
    <property type="entry name" value="SH3-domain"/>
    <property type="match status" value="1"/>
</dbReference>
<dbReference type="SMART" id="SM00147">
    <property type="entry name" value="RasGEF"/>
    <property type="match status" value="1"/>
</dbReference>
<dbReference type="GO" id="GO:0005886">
    <property type="term" value="C:plasma membrane"/>
    <property type="evidence" value="ECO:0007669"/>
    <property type="project" value="TreeGrafter"/>
</dbReference>
<sequence>MREILVVALYDYESSEESGLSFIQGDVIQVLQRLPSGWWDGMLNNKRGWFPSNYVTQPELKIEDVLPEPNEQELASGVPGNWGIKPTRTGKSFKIKPVSNNFDEFTDGEISSSNIVFTWGGLSVFIISKIKALIKDVHEDKKESYIQDTSTVVEAIRIMLHASNMADPNSWVYSDYPQLKQLQATIINWNGRLILAAKLAATVWPPPEAQDQLLQACQELIGGVRQFATECGALNIKIVHPPAEELLQYQKDFGNQNTNMVAKLEELVISLVDMIGYFEIQYVKNLNQLTTRLSGASLDTAVQDIIKTAGNFLSIVDDIPLDSLFEDLTVDFKVNRLTLLNCVTDLSTKSKSASVDQILISVELVNKAVKDLLISTKFLIEEKENMENSTLQNYIDQHSAPAPKLASRGLRHAASLTFNEANHNRNSIQPSSPIPYSAAESTNSFPYSGSSDKRPSLAFDSPVGSPGTDFQNISVSIRNSRLSSDQGRYSVEGRRVSNISAASKVSSNAWYLAQDYQTQDIVISNDGLVVSGTIKALVDRLTTHEGVVDLRYLTTFMMTYRSFTSNQELFGLLFDRFNIPMPSGLTADEEIVWIERKQKVVRQRVYGVLKTWVETYAIDTDEDRFTLNQVAGFTDKTMKSAMTVSSTALLRLIDKRRTSGFQPFQPQSALQKDKMPDSILPKNLKKFKLSEIDPLEVARQITMMEFKIFKEINVAELLAKSWGLRQPVSKNIDLLIGFSNHITEWVTWSILNVSDVRKRARMVGFFLAVADRCASLNNYSGLMAILAAFNSEKLARQSRTWKELSSKYHDVLKALRHLMSSDNNFSVYKSTLNRSTPPCIPFIGIYLQDLTLLNDTVLTKSHVSSHINFNKMNKTYDILHLQLKFNAPYYLRVVAEIEAFLHDQIMTKRSEREMENLSLMHEGLQ</sequence>
<dbReference type="PROSITE" id="PS50009">
    <property type="entry name" value="RASGEF_CAT"/>
    <property type="match status" value="1"/>
</dbReference>
<dbReference type="PANTHER" id="PTHR23113">
    <property type="entry name" value="GUANINE NUCLEOTIDE EXCHANGE FACTOR"/>
    <property type="match status" value="1"/>
</dbReference>
<dbReference type="EMBL" id="JADGKB010000047">
    <property type="protein sequence ID" value="KAJ3256683.1"/>
    <property type="molecule type" value="Genomic_DNA"/>
</dbReference>
<organism evidence="9 10">
    <name type="scientific">Boothiomyces macroporosus</name>
    <dbReference type="NCBI Taxonomy" id="261099"/>
    <lineage>
        <taxon>Eukaryota</taxon>
        <taxon>Fungi</taxon>
        <taxon>Fungi incertae sedis</taxon>
        <taxon>Chytridiomycota</taxon>
        <taxon>Chytridiomycota incertae sedis</taxon>
        <taxon>Chytridiomycetes</taxon>
        <taxon>Rhizophydiales</taxon>
        <taxon>Terramycetaceae</taxon>
        <taxon>Boothiomyces</taxon>
    </lineage>
</organism>
<dbReference type="InterPro" id="IPR001895">
    <property type="entry name" value="RASGEF_cat_dom"/>
</dbReference>
<dbReference type="SMART" id="SM00229">
    <property type="entry name" value="RasGEFN"/>
    <property type="match status" value="1"/>
</dbReference>
<evidence type="ECO:0000256" key="1">
    <source>
        <dbReference type="ARBA" id="ARBA00022443"/>
    </source>
</evidence>
<dbReference type="InterPro" id="IPR019804">
    <property type="entry name" value="Ras_G-nucl-exch_fac_CS"/>
</dbReference>
<dbReference type="PROSITE" id="PS50002">
    <property type="entry name" value="SH3"/>
    <property type="match status" value="1"/>
</dbReference>
<feature type="domain" description="Ras-GEF" evidence="7">
    <location>
        <begin position="693"/>
        <end position="919"/>
    </location>
</feature>
<keyword evidence="2 3" id="KW-0344">Guanine-nucleotide releasing factor</keyword>
<feature type="compositionally biased region" description="Polar residues" evidence="5">
    <location>
        <begin position="439"/>
        <end position="450"/>
    </location>
</feature>
<dbReference type="Gene3D" id="1.10.840.10">
    <property type="entry name" value="Ras guanine-nucleotide exchange factors catalytic domain"/>
    <property type="match status" value="1"/>
</dbReference>
<dbReference type="PROSITE" id="PS50212">
    <property type="entry name" value="RASGEF_NTER"/>
    <property type="match status" value="1"/>
</dbReference>
<evidence type="ECO:0000256" key="4">
    <source>
        <dbReference type="PROSITE-ProRule" id="PRU00192"/>
    </source>
</evidence>
<evidence type="ECO:0000256" key="5">
    <source>
        <dbReference type="SAM" id="MobiDB-lite"/>
    </source>
</evidence>
<dbReference type="InterPro" id="IPR056685">
    <property type="entry name" value="DUF7783"/>
</dbReference>
<dbReference type="CDD" id="cd06224">
    <property type="entry name" value="REM"/>
    <property type="match status" value="1"/>
</dbReference>
<keyword evidence="1 4" id="KW-0728">SH3 domain</keyword>
<dbReference type="CDD" id="cd11883">
    <property type="entry name" value="SH3_Sdc25"/>
    <property type="match status" value="1"/>
</dbReference>
<evidence type="ECO:0000313" key="9">
    <source>
        <dbReference type="EMBL" id="KAJ3256683.1"/>
    </source>
</evidence>
<evidence type="ECO:0000256" key="2">
    <source>
        <dbReference type="ARBA" id="ARBA00022658"/>
    </source>
</evidence>
<dbReference type="CDD" id="cd00155">
    <property type="entry name" value="RasGEF"/>
    <property type="match status" value="1"/>
</dbReference>
<feature type="domain" description="N-terminal Ras-GEF" evidence="8">
    <location>
        <begin position="525"/>
        <end position="657"/>
    </location>
</feature>
<name>A0AAD5Y5C5_9FUNG</name>
<evidence type="ECO:0000256" key="3">
    <source>
        <dbReference type="PROSITE-ProRule" id="PRU00168"/>
    </source>
</evidence>
<feature type="region of interest" description="Disordered" evidence="5">
    <location>
        <begin position="421"/>
        <end position="465"/>
    </location>
</feature>
<evidence type="ECO:0000259" key="6">
    <source>
        <dbReference type="PROSITE" id="PS50002"/>
    </source>
</evidence>
<dbReference type="Gene3D" id="2.30.30.40">
    <property type="entry name" value="SH3 Domains"/>
    <property type="match status" value="1"/>
</dbReference>
<dbReference type="Pfam" id="PF00617">
    <property type="entry name" value="RasGEF"/>
    <property type="match status" value="1"/>
</dbReference>
<comment type="caution">
    <text evidence="9">The sequence shown here is derived from an EMBL/GenBank/DDBJ whole genome shotgun (WGS) entry which is preliminary data.</text>
</comment>
<dbReference type="PRINTS" id="PR00452">
    <property type="entry name" value="SH3DOMAIN"/>
</dbReference>
<gene>
    <name evidence="9" type="ORF">HK103_005178</name>
</gene>
<dbReference type="FunFam" id="2.30.30.40:FF:000072">
    <property type="entry name" value="Unconventional Myosin IB"/>
    <property type="match status" value="1"/>
</dbReference>
<dbReference type="Pfam" id="PF00018">
    <property type="entry name" value="SH3_1"/>
    <property type="match status" value="1"/>
</dbReference>
<dbReference type="AlphaFoldDB" id="A0AAD5Y5C5"/>
<dbReference type="InterPro" id="IPR000651">
    <property type="entry name" value="Ras-like_Gua-exchang_fac_N"/>
</dbReference>
<protein>
    <recommendedName>
        <fullName evidence="11">Ras GEF</fullName>
    </recommendedName>
</protein>
<dbReference type="GO" id="GO:0005085">
    <property type="term" value="F:guanyl-nucleotide exchange factor activity"/>
    <property type="evidence" value="ECO:0007669"/>
    <property type="project" value="UniProtKB-KW"/>
</dbReference>
<proteinExistence type="predicted"/>
<dbReference type="Pfam" id="PF25006">
    <property type="entry name" value="DUF7783"/>
    <property type="match status" value="1"/>
</dbReference>
<evidence type="ECO:0000259" key="8">
    <source>
        <dbReference type="PROSITE" id="PS50212"/>
    </source>
</evidence>
<dbReference type="Proteomes" id="UP001210925">
    <property type="component" value="Unassembled WGS sequence"/>
</dbReference>
<dbReference type="SMART" id="SM00326">
    <property type="entry name" value="SH3"/>
    <property type="match status" value="1"/>
</dbReference>
<dbReference type="InterPro" id="IPR036028">
    <property type="entry name" value="SH3-like_dom_sf"/>
</dbReference>
<dbReference type="Pfam" id="PF00618">
    <property type="entry name" value="RasGEF_N"/>
    <property type="match status" value="1"/>
</dbReference>
<dbReference type="PROSITE" id="PS00720">
    <property type="entry name" value="RASGEF"/>
    <property type="match status" value="1"/>
</dbReference>
<dbReference type="InterPro" id="IPR008937">
    <property type="entry name" value="Ras-like_GEF"/>
</dbReference>